<gene>
    <name evidence="2" type="ORF">SAMN05444411_1222</name>
</gene>
<keyword evidence="1" id="KW-0812">Transmembrane</keyword>
<sequence length="205" mass="24353">MGGEGSMQSMNTILRNNRNLLRKKGMFNREKSFRYLRNKYYGNDKDEFDIRKLSEKELLEIREKVIKDRKRENLRALIITILFLITLIVIGLYLFSPTKKITNQETNIYKSEKVKLENYKSYMNLGDKMILKQNWKYAIIQYEKATKECPEKYTGHYKLLLAYSYNCKNNNLDCEKTKTLAKELIEKFPQGEAQLGTILYNVKTQ</sequence>
<keyword evidence="1" id="KW-0472">Membrane</keyword>
<evidence type="ECO:0000256" key="1">
    <source>
        <dbReference type="SAM" id="Phobius"/>
    </source>
</evidence>
<proteinExistence type="predicted"/>
<protein>
    <recommendedName>
        <fullName evidence="4">Tetratricopeptide repeat-containing protein</fullName>
    </recommendedName>
</protein>
<dbReference type="OrthoDB" id="1454797at2"/>
<evidence type="ECO:0000313" key="3">
    <source>
        <dbReference type="Proteomes" id="UP000199595"/>
    </source>
</evidence>
<dbReference type="EMBL" id="FNNJ01000022">
    <property type="protein sequence ID" value="SDY08984.1"/>
    <property type="molecule type" value="Genomic_DNA"/>
</dbReference>
<evidence type="ECO:0000313" key="2">
    <source>
        <dbReference type="EMBL" id="SDY08984.1"/>
    </source>
</evidence>
<feature type="transmembrane region" description="Helical" evidence="1">
    <location>
        <begin position="74"/>
        <end position="95"/>
    </location>
</feature>
<accession>A0A1H3H2I8</accession>
<name>A0A1H3H2I8_9FLAO</name>
<dbReference type="SUPFAM" id="SSF81901">
    <property type="entry name" value="HCP-like"/>
    <property type="match status" value="1"/>
</dbReference>
<evidence type="ECO:0008006" key="4">
    <source>
        <dbReference type="Google" id="ProtNLM"/>
    </source>
</evidence>
<keyword evidence="3" id="KW-1185">Reference proteome</keyword>
<keyword evidence="1" id="KW-1133">Transmembrane helix</keyword>
<dbReference type="AlphaFoldDB" id="A0A1H3H2I8"/>
<dbReference type="STRING" id="762486.SAMN05444411_1222"/>
<reference evidence="2 3" key="1">
    <citation type="submission" date="2016-10" db="EMBL/GenBank/DDBJ databases">
        <authorList>
            <person name="de Groot N.N."/>
        </authorList>
    </citation>
    <scope>NUCLEOTIDE SEQUENCE [LARGE SCALE GENOMIC DNA]</scope>
    <source>
        <strain evidence="2 3">DSM 24956</strain>
    </source>
</reference>
<dbReference type="Proteomes" id="UP000199595">
    <property type="component" value="Unassembled WGS sequence"/>
</dbReference>
<dbReference type="RefSeq" id="WP_090126561.1">
    <property type="nucleotide sequence ID" value="NZ_FNNJ01000022.1"/>
</dbReference>
<organism evidence="2 3">
    <name type="scientific">Lutibacter oricola</name>
    <dbReference type="NCBI Taxonomy" id="762486"/>
    <lineage>
        <taxon>Bacteria</taxon>
        <taxon>Pseudomonadati</taxon>
        <taxon>Bacteroidota</taxon>
        <taxon>Flavobacteriia</taxon>
        <taxon>Flavobacteriales</taxon>
        <taxon>Flavobacteriaceae</taxon>
        <taxon>Lutibacter</taxon>
    </lineage>
</organism>